<reference evidence="2" key="1">
    <citation type="journal article" date="2019" name="Plant J.">
        <title>Chlorella vulgaris genome assembly and annotation reveals the molecular basis for metabolic acclimation to high light conditions.</title>
        <authorList>
            <person name="Cecchin M."/>
            <person name="Marcolungo L."/>
            <person name="Rossato M."/>
            <person name="Girolomoni L."/>
            <person name="Cosentino E."/>
            <person name="Cuine S."/>
            <person name="Li-Beisson Y."/>
            <person name="Delledonne M."/>
            <person name="Ballottari M."/>
        </authorList>
    </citation>
    <scope>NUCLEOTIDE SEQUENCE</scope>
    <source>
        <strain evidence="2">211/11P</strain>
    </source>
</reference>
<dbReference type="Proteomes" id="UP001055712">
    <property type="component" value="Unassembled WGS sequence"/>
</dbReference>
<name>A0A9D4TT97_CHLVU</name>
<evidence type="ECO:0000313" key="2">
    <source>
        <dbReference type="EMBL" id="KAI3433826.1"/>
    </source>
</evidence>
<gene>
    <name evidence="2" type="ORF">D9Q98_003630</name>
</gene>
<evidence type="ECO:0000256" key="1">
    <source>
        <dbReference type="SAM" id="MobiDB-lite"/>
    </source>
</evidence>
<sequence length="669" mass="69595">MDSSSVSLIAIVTETFDMRAQLERDMAGSPDTETVAALDRAVAAGAQQLGELGSRLAAVARRGNAAMAALLAELMDLNREDFALVAQLAAPEQLLAWLSAVASTLLALGSPSHDRGPDLLLLLVKIVNTIVAEELFERHCEALQTNSGLQHNLVQVLTPALHVAAVAVQLPADRRPREFSWLRVVDVIDALTSEALFFTFCKQLASSSGGISTLAQRVLQSTFQLVSAAPESCPDDLTSFSFADLWCSLSCLLGATCGHVGESILQQQQRGVAVPDFQRQKMVRLLLPALSRLPTALRVGEEHGTQDAEGCAGAEIALHRWKYLLQFLPQLRVQEAVLSADHSSASADDGHRCSMIDSLADISEWCAAGTALLQALPHAVTVSALADQQKQAEEQPDAILEDGVPEEIDYVACGIVDEIATYCCTVASGSPWSAAHCAAAGEALWQLHTALCRCICSVAAGSMPMPAISVSPLYQVLAAAVYVSAAQPSAADGVGGARHLLAMSVGQAEAVLVAAVSFQPAPADDELAAVLLSAIEHGPAALVGSPPVQQALQGLADRLGAVAEASDATAALHAEVSALLHREPQPGDGLELAQAAATRSCAYLRCANLDGEGGPAAGQGAGSGAQNAKWPGTAAPPARMPTGGLGTGGRARRWGRRGLRGRRVPGGEV</sequence>
<reference evidence="2" key="2">
    <citation type="submission" date="2020-11" db="EMBL/GenBank/DDBJ databases">
        <authorList>
            <person name="Cecchin M."/>
            <person name="Marcolungo L."/>
            <person name="Rossato M."/>
            <person name="Girolomoni L."/>
            <person name="Cosentino E."/>
            <person name="Cuine S."/>
            <person name="Li-Beisson Y."/>
            <person name="Delledonne M."/>
            <person name="Ballottari M."/>
        </authorList>
    </citation>
    <scope>NUCLEOTIDE SEQUENCE</scope>
    <source>
        <strain evidence="2">211/11P</strain>
        <tissue evidence="2">Whole cell</tissue>
    </source>
</reference>
<proteinExistence type="predicted"/>
<protein>
    <submittedName>
        <fullName evidence="2">Uncharacterized protein</fullName>
    </submittedName>
</protein>
<feature type="region of interest" description="Disordered" evidence="1">
    <location>
        <begin position="615"/>
        <end position="669"/>
    </location>
</feature>
<dbReference type="AlphaFoldDB" id="A0A9D4TT97"/>
<keyword evidence="3" id="KW-1185">Reference proteome</keyword>
<organism evidence="2 3">
    <name type="scientific">Chlorella vulgaris</name>
    <name type="common">Green alga</name>
    <dbReference type="NCBI Taxonomy" id="3077"/>
    <lineage>
        <taxon>Eukaryota</taxon>
        <taxon>Viridiplantae</taxon>
        <taxon>Chlorophyta</taxon>
        <taxon>core chlorophytes</taxon>
        <taxon>Trebouxiophyceae</taxon>
        <taxon>Chlorellales</taxon>
        <taxon>Chlorellaceae</taxon>
        <taxon>Chlorella clade</taxon>
        <taxon>Chlorella</taxon>
    </lineage>
</organism>
<comment type="caution">
    <text evidence="2">The sequence shown here is derived from an EMBL/GenBank/DDBJ whole genome shotgun (WGS) entry which is preliminary data.</text>
</comment>
<evidence type="ECO:0000313" key="3">
    <source>
        <dbReference type="Proteomes" id="UP001055712"/>
    </source>
</evidence>
<feature type="compositionally biased region" description="Basic residues" evidence="1">
    <location>
        <begin position="650"/>
        <end position="663"/>
    </location>
</feature>
<dbReference type="EMBL" id="SIDB01000004">
    <property type="protein sequence ID" value="KAI3433826.1"/>
    <property type="molecule type" value="Genomic_DNA"/>
</dbReference>
<accession>A0A9D4TT97</accession>